<accession>A0ABQ5PBY2</accession>
<dbReference type="RefSeq" id="WP_323451832.1">
    <property type="nucleotide sequence ID" value="NZ_BSBI01000026.1"/>
</dbReference>
<gene>
    <name evidence="1" type="ORF">SYYSPA8_36435</name>
</gene>
<dbReference type="Proteomes" id="UP001291653">
    <property type="component" value="Unassembled WGS sequence"/>
</dbReference>
<dbReference type="EMBL" id="BSBI01000026">
    <property type="protein sequence ID" value="GLF99906.1"/>
    <property type="molecule type" value="Genomic_DNA"/>
</dbReference>
<proteinExistence type="predicted"/>
<reference evidence="1 2" key="1">
    <citation type="submission" date="2022-10" db="EMBL/GenBank/DDBJ databases">
        <title>Draft genome sequence of Streptomyces sp. YSPA8.</title>
        <authorList>
            <person name="Moriuchi R."/>
            <person name="Dohra H."/>
            <person name="Yamamura H."/>
            <person name="Kodani S."/>
        </authorList>
    </citation>
    <scope>NUCLEOTIDE SEQUENCE [LARGE SCALE GENOMIC DNA]</scope>
    <source>
        <strain evidence="1 2">YSPA8</strain>
    </source>
</reference>
<dbReference type="CDD" id="cd00093">
    <property type="entry name" value="HTH_XRE"/>
    <property type="match status" value="1"/>
</dbReference>
<evidence type="ECO:0000313" key="1">
    <source>
        <dbReference type="EMBL" id="GLF99906.1"/>
    </source>
</evidence>
<sequence>MVAGRREGPLGPQAGPVARFAHGLRQSRTAAGGLTYRALAARAGYSVSTLAAAGAGDQLPSLAVTRAYVTVCGGDTRAWECRWHETARAVERLANAAVKEDDDTAPRTGVSSAIAATVPSSSAAANPPAGSSGCLPTSGWWRHPPTRNHPVAVFGRDPDLFAVAGDGEVALRRLSRPRRPLIRHPVRGRIRALRLDTVNGTLRYQLEGRSPVVHALTPDPALTSPGSGHQR</sequence>
<dbReference type="InterPro" id="IPR001387">
    <property type="entry name" value="Cro/C1-type_HTH"/>
</dbReference>
<name>A0ABQ5PBY2_9ACTN</name>
<keyword evidence="2" id="KW-1185">Reference proteome</keyword>
<evidence type="ECO:0000313" key="2">
    <source>
        <dbReference type="Proteomes" id="UP001291653"/>
    </source>
</evidence>
<organism evidence="1 2">
    <name type="scientific">Streptomyces yaizuensis</name>
    <dbReference type="NCBI Taxonomy" id="2989713"/>
    <lineage>
        <taxon>Bacteria</taxon>
        <taxon>Bacillati</taxon>
        <taxon>Actinomycetota</taxon>
        <taxon>Actinomycetes</taxon>
        <taxon>Kitasatosporales</taxon>
        <taxon>Streptomycetaceae</taxon>
        <taxon>Streptomyces</taxon>
    </lineage>
</organism>
<comment type="caution">
    <text evidence="1">The sequence shown here is derived from an EMBL/GenBank/DDBJ whole genome shotgun (WGS) entry which is preliminary data.</text>
</comment>
<protein>
    <recommendedName>
        <fullName evidence="3">XRE family transcriptional regulator</fullName>
    </recommendedName>
</protein>
<dbReference type="Pfam" id="PF13560">
    <property type="entry name" value="HTH_31"/>
    <property type="match status" value="1"/>
</dbReference>
<evidence type="ECO:0008006" key="3">
    <source>
        <dbReference type="Google" id="ProtNLM"/>
    </source>
</evidence>